<dbReference type="PROSITE" id="PS51767">
    <property type="entry name" value="PEPTIDASE_A1"/>
    <property type="match status" value="1"/>
</dbReference>
<keyword evidence="9" id="KW-1185">Reference proteome</keyword>
<dbReference type="InterPro" id="IPR034164">
    <property type="entry name" value="Pepsin-like_dom"/>
</dbReference>
<evidence type="ECO:0000256" key="3">
    <source>
        <dbReference type="PIRSR" id="PIRSR601461-1"/>
    </source>
</evidence>
<feature type="domain" description="Peptidase A1" evidence="7">
    <location>
        <begin position="101"/>
        <end position="447"/>
    </location>
</feature>
<dbReference type="EMBL" id="JAACJL010000015">
    <property type="protein sequence ID" value="KAF4621142.1"/>
    <property type="molecule type" value="Genomic_DNA"/>
</dbReference>
<feature type="active site" evidence="3">
    <location>
        <position position="119"/>
    </location>
</feature>
<dbReference type="Pfam" id="PF00026">
    <property type="entry name" value="Asp"/>
    <property type="match status" value="1"/>
</dbReference>
<dbReference type="GO" id="GO:0006508">
    <property type="term" value="P:proteolysis"/>
    <property type="evidence" value="ECO:0007669"/>
    <property type="project" value="UniProtKB-KW"/>
</dbReference>
<dbReference type="PRINTS" id="PR00792">
    <property type="entry name" value="PEPSIN"/>
</dbReference>
<evidence type="ECO:0000256" key="4">
    <source>
        <dbReference type="RuleBase" id="RU000454"/>
    </source>
</evidence>
<dbReference type="PANTHER" id="PTHR47966:SF6">
    <property type="entry name" value="PEPTIDASE A1 DOMAIN-CONTAINING PROTEIN"/>
    <property type="match status" value="1"/>
</dbReference>
<dbReference type="CDD" id="cd05471">
    <property type="entry name" value="pepsin_like"/>
    <property type="match status" value="1"/>
</dbReference>
<evidence type="ECO:0000313" key="8">
    <source>
        <dbReference type="EMBL" id="KAF4621142.1"/>
    </source>
</evidence>
<feature type="compositionally biased region" description="Low complexity" evidence="5">
    <location>
        <begin position="463"/>
        <end position="472"/>
    </location>
</feature>
<dbReference type="InterPro" id="IPR001461">
    <property type="entry name" value="Aspartic_peptidase_A1"/>
</dbReference>
<organism evidence="8 9">
    <name type="scientific">Agrocybe pediades</name>
    <dbReference type="NCBI Taxonomy" id="84607"/>
    <lineage>
        <taxon>Eukaryota</taxon>
        <taxon>Fungi</taxon>
        <taxon>Dikarya</taxon>
        <taxon>Basidiomycota</taxon>
        <taxon>Agaricomycotina</taxon>
        <taxon>Agaricomycetes</taxon>
        <taxon>Agaricomycetidae</taxon>
        <taxon>Agaricales</taxon>
        <taxon>Agaricineae</taxon>
        <taxon>Strophariaceae</taxon>
        <taxon>Agrocybe</taxon>
    </lineage>
</organism>
<dbReference type="InterPro" id="IPR021109">
    <property type="entry name" value="Peptidase_aspartic_dom_sf"/>
</dbReference>
<name>A0A8H4R3J5_9AGAR</name>
<keyword evidence="2 4" id="KW-0064">Aspartyl protease</keyword>
<protein>
    <recommendedName>
        <fullName evidence="7">Peptidase A1 domain-containing protein</fullName>
    </recommendedName>
</protein>
<gene>
    <name evidence="8" type="ORF">D9613_000286</name>
</gene>
<reference evidence="8 9" key="1">
    <citation type="submission" date="2019-12" db="EMBL/GenBank/DDBJ databases">
        <authorList>
            <person name="Floudas D."/>
            <person name="Bentzer J."/>
            <person name="Ahren D."/>
            <person name="Johansson T."/>
            <person name="Persson P."/>
            <person name="Tunlid A."/>
        </authorList>
    </citation>
    <scope>NUCLEOTIDE SEQUENCE [LARGE SCALE GENOMIC DNA]</scope>
    <source>
        <strain evidence="8 9">CBS 102.39</strain>
    </source>
</reference>
<dbReference type="InterPro" id="IPR001969">
    <property type="entry name" value="Aspartic_peptidase_AS"/>
</dbReference>
<dbReference type="Gene3D" id="2.40.70.10">
    <property type="entry name" value="Acid Proteases"/>
    <property type="match status" value="2"/>
</dbReference>
<evidence type="ECO:0000256" key="5">
    <source>
        <dbReference type="SAM" id="MobiDB-lite"/>
    </source>
</evidence>
<comment type="caution">
    <text evidence="8">The sequence shown here is derived from an EMBL/GenBank/DDBJ whole genome shotgun (WGS) entry which is preliminary data.</text>
</comment>
<dbReference type="GO" id="GO:0004190">
    <property type="term" value="F:aspartic-type endopeptidase activity"/>
    <property type="evidence" value="ECO:0007669"/>
    <property type="project" value="UniProtKB-KW"/>
</dbReference>
<evidence type="ECO:0000313" key="9">
    <source>
        <dbReference type="Proteomes" id="UP000521872"/>
    </source>
</evidence>
<evidence type="ECO:0000256" key="1">
    <source>
        <dbReference type="ARBA" id="ARBA00007447"/>
    </source>
</evidence>
<feature type="chain" id="PRO_5034508635" description="Peptidase A1 domain-containing protein" evidence="6">
    <location>
        <begin position="28"/>
        <end position="489"/>
    </location>
</feature>
<feature type="active site" evidence="3">
    <location>
        <position position="329"/>
    </location>
</feature>
<evidence type="ECO:0000256" key="2">
    <source>
        <dbReference type="ARBA" id="ARBA00022750"/>
    </source>
</evidence>
<dbReference type="PROSITE" id="PS00141">
    <property type="entry name" value="ASP_PROTEASE"/>
    <property type="match status" value="1"/>
</dbReference>
<feature type="region of interest" description="Disordered" evidence="5">
    <location>
        <begin position="457"/>
        <end position="489"/>
    </location>
</feature>
<sequence>MAPRRPATFSLLLSFFSFFLFPICLVAEPVHVPLLRAKRGAVDIRTEAHSLKVKYGRISPDALTESTSTASSNALQKREGPGISISANVTIPLVNPGGSVVLAPVQIGTPPQTFSLVLDTGSADLWVASVNCTITCPRSFNLFNFTNSSTFVIPTADLGRQASISYGQGNVSGALVSDVVSMSIFEDDDTFTTVPMTREIVSADTITSNFADDSVQGIMGLAFTNLAVTGVKPFFLNLASNPDELDAPVIGFWIQRTNPQSEHEVDPGGVVTIGGANSSFFTGDIDFLDMPSTGGEDPRYWVLNVARVSVNGKDIPISTAGDASLAAIDTGTTLLGAPSDAAAAIWKAAGGKPLNDGSGMFTIPCSSQVEVAISFGGKTWTIDPRDMIFESLQGSSTTCVGAIFDVEAGTSIQNQPGSGTPAWIIGDTFLKNVYSVFRVTPPSIGFAQLSSFALDGAPGLNTSPSPQSGSGQNPPPGPGAVGGESKHKL</sequence>
<comment type="similarity">
    <text evidence="1 4">Belongs to the peptidase A1 family.</text>
</comment>
<feature type="signal peptide" evidence="6">
    <location>
        <begin position="1"/>
        <end position="27"/>
    </location>
</feature>
<keyword evidence="4" id="KW-0645">Protease</keyword>
<dbReference type="InterPro" id="IPR033121">
    <property type="entry name" value="PEPTIDASE_A1"/>
</dbReference>
<keyword evidence="4" id="KW-0378">Hydrolase</keyword>
<dbReference type="PANTHER" id="PTHR47966">
    <property type="entry name" value="BETA-SITE APP-CLEAVING ENZYME, ISOFORM A-RELATED"/>
    <property type="match status" value="1"/>
</dbReference>
<evidence type="ECO:0000256" key="6">
    <source>
        <dbReference type="SAM" id="SignalP"/>
    </source>
</evidence>
<keyword evidence="6" id="KW-0732">Signal</keyword>
<dbReference type="Proteomes" id="UP000521872">
    <property type="component" value="Unassembled WGS sequence"/>
</dbReference>
<evidence type="ECO:0000259" key="7">
    <source>
        <dbReference type="PROSITE" id="PS51767"/>
    </source>
</evidence>
<accession>A0A8H4R3J5</accession>
<dbReference type="SUPFAM" id="SSF50630">
    <property type="entry name" value="Acid proteases"/>
    <property type="match status" value="1"/>
</dbReference>
<proteinExistence type="inferred from homology"/>
<dbReference type="AlphaFoldDB" id="A0A8H4R3J5"/>